<dbReference type="EMBL" id="JBGOOJ010000012">
    <property type="protein sequence ID" value="MEZ8091127.1"/>
    <property type="molecule type" value="Genomic_DNA"/>
</dbReference>
<evidence type="ECO:0000313" key="3">
    <source>
        <dbReference type="Proteomes" id="UP001569177"/>
    </source>
</evidence>
<gene>
    <name evidence="2" type="ORF">ACED24_13775</name>
</gene>
<proteinExistence type="predicted"/>
<dbReference type="Proteomes" id="UP001569177">
    <property type="component" value="Unassembled WGS sequence"/>
</dbReference>
<evidence type="ECO:0000313" key="2">
    <source>
        <dbReference type="EMBL" id="MEZ8091127.1"/>
    </source>
</evidence>
<sequence length="52" mass="5839">MVSCLSYFFEWIEYCRKPEKPSLNITSTENQGDGNGLAQTEVNNDKQTPPAS</sequence>
<keyword evidence="3" id="KW-1185">Reference proteome</keyword>
<name>A0ABV4LGX7_9VIBR</name>
<comment type="caution">
    <text evidence="2">The sequence shown here is derived from an EMBL/GenBank/DDBJ whole genome shotgun (WGS) entry which is preliminary data.</text>
</comment>
<organism evidence="2 3">
    <name type="scientific">Vibrio kanaloae</name>
    <dbReference type="NCBI Taxonomy" id="170673"/>
    <lineage>
        <taxon>Bacteria</taxon>
        <taxon>Pseudomonadati</taxon>
        <taxon>Pseudomonadota</taxon>
        <taxon>Gammaproteobacteria</taxon>
        <taxon>Vibrionales</taxon>
        <taxon>Vibrionaceae</taxon>
        <taxon>Vibrio</taxon>
    </lineage>
</organism>
<reference evidence="2 3" key="1">
    <citation type="submission" date="2024-06" db="EMBL/GenBank/DDBJ databases">
        <authorList>
            <person name="Steensen K."/>
            <person name="Seneca J."/>
            <person name="Bartlau N."/>
            <person name="Yu A.X."/>
            <person name="Polz M.F."/>
        </authorList>
    </citation>
    <scope>NUCLEOTIDE SEQUENCE [LARGE SCALE GENOMIC DNA]</scope>
    <source>
        <strain evidence="2 3">5S240</strain>
    </source>
</reference>
<dbReference type="RefSeq" id="WP_017054947.1">
    <property type="nucleotide sequence ID" value="NZ_JBGONX010000011.1"/>
</dbReference>
<feature type="compositionally biased region" description="Polar residues" evidence="1">
    <location>
        <begin position="23"/>
        <end position="52"/>
    </location>
</feature>
<evidence type="ECO:0000256" key="1">
    <source>
        <dbReference type="SAM" id="MobiDB-lite"/>
    </source>
</evidence>
<protein>
    <submittedName>
        <fullName evidence="2">Uncharacterized protein</fullName>
    </submittedName>
</protein>
<feature type="region of interest" description="Disordered" evidence="1">
    <location>
        <begin position="22"/>
        <end position="52"/>
    </location>
</feature>
<accession>A0ABV4LGX7</accession>